<evidence type="ECO:0000256" key="2">
    <source>
        <dbReference type="ARBA" id="ARBA00022481"/>
    </source>
</evidence>
<dbReference type="PANTHER" id="PTHR45811:SF49">
    <property type="entry name" value="OS04G0667600 PROTEIN"/>
    <property type="match status" value="1"/>
</dbReference>
<organism evidence="9 10">
    <name type="scientific">Rhododendron williamsianum</name>
    <dbReference type="NCBI Taxonomy" id="262921"/>
    <lineage>
        <taxon>Eukaryota</taxon>
        <taxon>Viridiplantae</taxon>
        <taxon>Streptophyta</taxon>
        <taxon>Embryophyta</taxon>
        <taxon>Tracheophyta</taxon>
        <taxon>Spermatophyta</taxon>
        <taxon>Magnoliopsida</taxon>
        <taxon>eudicotyledons</taxon>
        <taxon>Gunneridae</taxon>
        <taxon>Pentapetalae</taxon>
        <taxon>asterids</taxon>
        <taxon>Ericales</taxon>
        <taxon>Ericaceae</taxon>
        <taxon>Ericoideae</taxon>
        <taxon>Rhodoreae</taxon>
        <taxon>Rhododendron</taxon>
    </lineage>
</organism>
<name>A0A6A4M3G9_9ERIC</name>
<dbReference type="PROSITE" id="PS50846">
    <property type="entry name" value="HMA_2"/>
    <property type="match status" value="1"/>
</dbReference>
<dbReference type="InterPro" id="IPR006121">
    <property type="entry name" value="HMA_dom"/>
</dbReference>
<proteinExistence type="inferred from homology"/>
<dbReference type="Pfam" id="PF00403">
    <property type="entry name" value="HMA"/>
    <property type="match status" value="1"/>
</dbReference>
<dbReference type="Gene3D" id="3.30.70.100">
    <property type="match status" value="1"/>
</dbReference>
<feature type="region of interest" description="Disordered" evidence="7">
    <location>
        <begin position="67"/>
        <end position="98"/>
    </location>
</feature>
<dbReference type="OrthoDB" id="1923658at2759"/>
<comment type="subcellular location">
    <subcellularLocation>
        <location evidence="1">Membrane</location>
        <topology evidence="1">Peripheral membrane protein</topology>
    </subcellularLocation>
</comment>
<dbReference type="PANTHER" id="PTHR45811">
    <property type="entry name" value="COPPER TRANSPORT PROTEIN FAMILY-RELATED"/>
    <property type="match status" value="1"/>
</dbReference>
<dbReference type="InterPro" id="IPR036163">
    <property type="entry name" value="HMA_dom_sf"/>
</dbReference>
<sequence>MKKVVLKLDFHDDKGKQKAMKKVSGLDGVDSISMDMKDKKLTVTGDIDPVVVVAKLRKICHTEIVTVGPAKEPEKKKEEPKKEEPKKEGGDGKKKDEAVKLPQIGYYPNYNYQQYPHVHHPTPYMQHQNYYRSAEEDPNSCVIC</sequence>
<dbReference type="AlphaFoldDB" id="A0A6A4M3G9"/>
<keyword evidence="5" id="KW-0636">Prenylation</keyword>
<dbReference type="GO" id="GO:0009626">
    <property type="term" value="P:plant-type hypersensitive response"/>
    <property type="evidence" value="ECO:0007669"/>
    <property type="project" value="UniProtKB-KW"/>
</dbReference>
<feature type="domain" description="HMA" evidence="8">
    <location>
        <begin position="1"/>
        <end position="68"/>
    </location>
</feature>
<evidence type="ECO:0000313" key="9">
    <source>
        <dbReference type="EMBL" id="KAE9464830.1"/>
    </source>
</evidence>
<evidence type="ECO:0000256" key="7">
    <source>
        <dbReference type="SAM" id="MobiDB-lite"/>
    </source>
</evidence>
<dbReference type="GO" id="GO:0046872">
    <property type="term" value="F:metal ion binding"/>
    <property type="evidence" value="ECO:0007669"/>
    <property type="project" value="UniProtKB-KW"/>
</dbReference>
<comment type="caution">
    <text evidence="9">The sequence shown here is derived from an EMBL/GenBank/DDBJ whole genome shotgun (WGS) entry which is preliminary data.</text>
</comment>
<dbReference type="EMBL" id="QEFC01000322">
    <property type="protein sequence ID" value="KAE9464830.1"/>
    <property type="molecule type" value="Genomic_DNA"/>
</dbReference>
<evidence type="ECO:0000256" key="4">
    <source>
        <dbReference type="ARBA" id="ARBA00023288"/>
    </source>
</evidence>
<evidence type="ECO:0000259" key="8">
    <source>
        <dbReference type="PROSITE" id="PS50846"/>
    </source>
</evidence>
<keyword evidence="3" id="KW-0479">Metal-binding</keyword>
<evidence type="ECO:0000256" key="5">
    <source>
        <dbReference type="ARBA" id="ARBA00023289"/>
    </source>
</evidence>
<keyword evidence="10" id="KW-1185">Reference proteome</keyword>
<gene>
    <name evidence="9" type="ORF">C3L33_03266</name>
</gene>
<evidence type="ECO:0000256" key="6">
    <source>
        <dbReference type="ARBA" id="ARBA00024045"/>
    </source>
</evidence>
<reference evidence="9 10" key="1">
    <citation type="journal article" date="2019" name="Genome Biol. Evol.">
        <title>The Rhododendron genome and chromosomal organization provide insight into shared whole-genome duplications across the heath family (Ericaceae).</title>
        <authorList>
            <person name="Soza V.L."/>
            <person name="Lindsley D."/>
            <person name="Waalkes A."/>
            <person name="Ramage E."/>
            <person name="Patwardhan R.P."/>
            <person name="Burton J.N."/>
            <person name="Adey A."/>
            <person name="Kumar A."/>
            <person name="Qiu R."/>
            <person name="Shendure J."/>
            <person name="Hall B."/>
        </authorList>
    </citation>
    <scope>NUCLEOTIDE SEQUENCE [LARGE SCALE GENOMIC DNA]</scope>
    <source>
        <strain evidence="9">RSF 1966-606</strain>
    </source>
</reference>
<dbReference type="Proteomes" id="UP000428333">
    <property type="component" value="Linkage Group LG02"/>
</dbReference>
<accession>A0A6A4M3G9</accession>
<evidence type="ECO:0000256" key="1">
    <source>
        <dbReference type="ARBA" id="ARBA00004170"/>
    </source>
</evidence>
<comment type="similarity">
    <text evidence="6">Belongs to the HIPP family.</text>
</comment>
<feature type="non-terminal residue" evidence="9">
    <location>
        <position position="1"/>
    </location>
</feature>
<evidence type="ECO:0000256" key="3">
    <source>
        <dbReference type="ARBA" id="ARBA00022723"/>
    </source>
</evidence>
<dbReference type="InterPro" id="IPR051863">
    <property type="entry name" value="HIPP"/>
</dbReference>
<evidence type="ECO:0000313" key="10">
    <source>
        <dbReference type="Proteomes" id="UP000428333"/>
    </source>
</evidence>
<feature type="compositionally biased region" description="Basic and acidic residues" evidence="7">
    <location>
        <begin position="71"/>
        <end position="98"/>
    </location>
</feature>
<dbReference type="SUPFAM" id="SSF55008">
    <property type="entry name" value="HMA, heavy metal-associated domain"/>
    <property type="match status" value="1"/>
</dbReference>
<keyword evidence="2" id="KW-0488">Methylation</keyword>
<keyword evidence="4" id="KW-0449">Lipoprotein</keyword>
<protein>
    <recommendedName>
        <fullName evidence="8">HMA domain-containing protein</fullName>
    </recommendedName>
</protein>
<dbReference type="GO" id="GO:0016020">
    <property type="term" value="C:membrane"/>
    <property type="evidence" value="ECO:0007669"/>
    <property type="project" value="UniProtKB-SubCell"/>
</dbReference>